<keyword evidence="7" id="KW-1185">Reference proteome</keyword>
<feature type="compositionally biased region" description="Low complexity" evidence="5">
    <location>
        <begin position="9"/>
        <end position="20"/>
    </location>
</feature>
<evidence type="ECO:0000313" key="6">
    <source>
        <dbReference type="EMBL" id="OCK83640.1"/>
    </source>
</evidence>
<evidence type="ECO:0000256" key="4">
    <source>
        <dbReference type="PROSITE-ProRule" id="PRU00221"/>
    </source>
</evidence>
<dbReference type="FunFam" id="2.130.10.10:FF:000190">
    <property type="entry name" value="Nuclear pore complex subunit"/>
    <property type="match status" value="1"/>
</dbReference>
<dbReference type="InterPro" id="IPR015943">
    <property type="entry name" value="WD40/YVTN_repeat-like_dom_sf"/>
</dbReference>
<dbReference type="PROSITE" id="PS50082">
    <property type="entry name" value="WD_REPEATS_2"/>
    <property type="match status" value="2"/>
</dbReference>
<dbReference type="SUPFAM" id="SSF50978">
    <property type="entry name" value="WD40 repeat-like"/>
    <property type="match status" value="1"/>
</dbReference>
<evidence type="ECO:0000256" key="1">
    <source>
        <dbReference type="ARBA" id="ARBA00007830"/>
    </source>
</evidence>
<dbReference type="PANTHER" id="PTHR10971">
    <property type="entry name" value="MRNA EXPORT FACTOR AND BUB3"/>
    <property type="match status" value="1"/>
</dbReference>
<dbReference type="SMART" id="SM00320">
    <property type="entry name" value="WD40"/>
    <property type="match status" value="4"/>
</dbReference>
<keyword evidence="3" id="KW-0677">Repeat</keyword>
<feature type="repeat" description="WD" evidence="4">
    <location>
        <begin position="269"/>
        <end position="294"/>
    </location>
</feature>
<evidence type="ECO:0000256" key="2">
    <source>
        <dbReference type="ARBA" id="ARBA00022574"/>
    </source>
</evidence>
<feature type="repeat" description="WD" evidence="4">
    <location>
        <begin position="119"/>
        <end position="153"/>
    </location>
</feature>
<feature type="region of interest" description="Disordered" evidence="5">
    <location>
        <begin position="1"/>
        <end position="31"/>
    </location>
</feature>
<sequence>MSLFGGGSSATQAATSSTQGDTSKDVEVANPPEDSISDLSFSSAANLLAVSSWDKKVRIYEINNNGEATGKNYFEMGDAVLSCAWSKDGTKLVAAGADRSAMMVDLKASQGVQLQGAKVAQHEDTIRCVKMWQFNGNDMVVTGSWDKTVKYWDPRDSSGTPAGIIQCPNRVYTMDTRDNLLVVGTAERQIQVINLSKPQDVYKTISSPLKWQTRVVSCFTDATGFAVGSIEGRCAIQYVEDKDVGLNFSFKCHRQQDTSQRDVAKVYSVNAISFHPVHGTFSTAGSDGTFHFWDKDAKHRLKGYPEVGGSITATAFNNNGQIFAYAVSYDWSKGYAFNTPQYPTKIKLHPVIGDECKPRPGSKKR</sequence>
<organism evidence="6 7">
    <name type="scientific">Lepidopterella palustris CBS 459.81</name>
    <dbReference type="NCBI Taxonomy" id="1314670"/>
    <lineage>
        <taxon>Eukaryota</taxon>
        <taxon>Fungi</taxon>
        <taxon>Dikarya</taxon>
        <taxon>Ascomycota</taxon>
        <taxon>Pezizomycotina</taxon>
        <taxon>Dothideomycetes</taxon>
        <taxon>Pleosporomycetidae</taxon>
        <taxon>Mytilinidiales</taxon>
        <taxon>Argynnaceae</taxon>
        <taxon>Lepidopterella</taxon>
    </lineage>
</organism>
<dbReference type="Pfam" id="PF00400">
    <property type="entry name" value="WD40"/>
    <property type="match status" value="4"/>
</dbReference>
<dbReference type="InterPro" id="IPR036322">
    <property type="entry name" value="WD40_repeat_dom_sf"/>
</dbReference>
<protein>
    <submittedName>
        <fullName evidence="6">Poly(A)+ RNA export protein-like protein</fullName>
    </submittedName>
</protein>
<dbReference type="Proteomes" id="UP000250266">
    <property type="component" value="Unassembled WGS sequence"/>
</dbReference>
<comment type="similarity">
    <text evidence="1">Belongs to the WD repeat rae1 family.</text>
</comment>
<evidence type="ECO:0000256" key="5">
    <source>
        <dbReference type="SAM" id="MobiDB-lite"/>
    </source>
</evidence>
<dbReference type="Gene3D" id="2.130.10.10">
    <property type="entry name" value="YVTN repeat-like/Quinoprotein amine dehydrogenase"/>
    <property type="match status" value="1"/>
</dbReference>
<accession>A0A8E2EH05</accession>
<evidence type="ECO:0000256" key="3">
    <source>
        <dbReference type="ARBA" id="ARBA00022737"/>
    </source>
</evidence>
<evidence type="ECO:0000313" key="7">
    <source>
        <dbReference type="Proteomes" id="UP000250266"/>
    </source>
</evidence>
<dbReference type="EMBL" id="KV744856">
    <property type="protein sequence ID" value="OCK83640.1"/>
    <property type="molecule type" value="Genomic_DNA"/>
</dbReference>
<dbReference type="AlphaFoldDB" id="A0A8E2EH05"/>
<dbReference type="OrthoDB" id="256303at2759"/>
<gene>
    <name evidence="6" type="ORF">K432DRAFT_346715</name>
</gene>
<dbReference type="InterPro" id="IPR001680">
    <property type="entry name" value="WD40_rpt"/>
</dbReference>
<name>A0A8E2EH05_9PEZI</name>
<keyword evidence="2 4" id="KW-0853">WD repeat</keyword>
<proteinExistence type="inferred from homology"/>
<reference evidence="6 7" key="1">
    <citation type="journal article" date="2016" name="Nat. Commun.">
        <title>Ectomycorrhizal ecology is imprinted in the genome of the dominant symbiotic fungus Cenococcum geophilum.</title>
        <authorList>
            <consortium name="DOE Joint Genome Institute"/>
            <person name="Peter M."/>
            <person name="Kohler A."/>
            <person name="Ohm R.A."/>
            <person name="Kuo A."/>
            <person name="Krutzmann J."/>
            <person name="Morin E."/>
            <person name="Arend M."/>
            <person name="Barry K.W."/>
            <person name="Binder M."/>
            <person name="Choi C."/>
            <person name="Clum A."/>
            <person name="Copeland A."/>
            <person name="Grisel N."/>
            <person name="Haridas S."/>
            <person name="Kipfer T."/>
            <person name="LaButti K."/>
            <person name="Lindquist E."/>
            <person name="Lipzen A."/>
            <person name="Maire R."/>
            <person name="Meier B."/>
            <person name="Mihaltcheva S."/>
            <person name="Molinier V."/>
            <person name="Murat C."/>
            <person name="Poggeler S."/>
            <person name="Quandt C.A."/>
            <person name="Sperisen C."/>
            <person name="Tritt A."/>
            <person name="Tisserant E."/>
            <person name="Crous P.W."/>
            <person name="Henrissat B."/>
            <person name="Nehls U."/>
            <person name="Egli S."/>
            <person name="Spatafora J.W."/>
            <person name="Grigoriev I.V."/>
            <person name="Martin F.M."/>
        </authorList>
    </citation>
    <scope>NUCLEOTIDE SEQUENCE [LARGE SCALE GENOMIC DNA]</scope>
    <source>
        <strain evidence="6 7">CBS 459.81</strain>
    </source>
</reference>